<name>A0A1M5GSC2_9BACT</name>
<gene>
    <name evidence="1" type="ORF">SAMN05444274_1324</name>
</gene>
<accession>A0A1M5GSC2</accession>
<dbReference type="Proteomes" id="UP000184164">
    <property type="component" value="Unassembled WGS sequence"/>
</dbReference>
<keyword evidence="2" id="KW-1185">Reference proteome</keyword>
<evidence type="ECO:0000313" key="1">
    <source>
        <dbReference type="EMBL" id="SHG06561.1"/>
    </source>
</evidence>
<dbReference type="AlphaFoldDB" id="A0A1M5GSC2"/>
<sequence length="134" mass="15338">MKKLLAFGLFLVFLSCQKDNNEIEYSLPSPEGLIHWDILKVEGENSVNVTDTLILDVYCPRSSSCDYISQLLSDEHGNRILVKAFGNTRENSPCLMFAVPQVLKYEFIPNKRGVYILEFIKRDDTTINFTVNVK</sequence>
<protein>
    <submittedName>
        <fullName evidence="1">Uncharacterized protein</fullName>
    </submittedName>
</protein>
<dbReference type="EMBL" id="FQUM01000032">
    <property type="protein sequence ID" value="SHG06561.1"/>
    <property type="molecule type" value="Genomic_DNA"/>
</dbReference>
<dbReference type="PROSITE" id="PS51257">
    <property type="entry name" value="PROKAR_LIPOPROTEIN"/>
    <property type="match status" value="1"/>
</dbReference>
<evidence type="ECO:0000313" key="2">
    <source>
        <dbReference type="Proteomes" id="UP000184164"/>
    </source>
</evidence>
<proteinExistence type="predicted"/>
<organism evidence="1 2">
    <name type="scientific">Mariniphaga anaerophila</name>
    <dbReference type="NCBI Taxonomy" id="1484053"/>
    <lineage>
        <taxon>Bacteria</taxon>
        <taxon>Pseudomonadati</taxon>
        <taxon>Bacteroidota</taxon>
        <taxon>Bacteroidia</taxon>
        <taxon>Marinilabiliales</taxon>
        <taxon>Prolixibacteraceae</taxon>
        <taxon>Mariniphaga</taxon>
    </lineage>
</organism>
<reference evidence="1 2" key="1">
    <citation type="submission" date="2016-11" db="EMBL/GenBank/DDBJ databases">
        <authorList>
            <person name="Jaros S."/>
            <person name="Januszkiewicz K."/>
            <person name="Wedrychowicz H."/>
        </authorList>
    </citation>
    <scope>NUCLEOTIDE SEQUENCE [LARGE SCALE GENOMIC DNA]</scope>
    <source>
        <strain evidence="1 2">DSM 26910</strain>
    </source>
</reference>
<dbReference type="RefSeq" id="WP_073003668.1">
    <property type="nucleotide sequence ID" value="NZ_FQUM01000032.1"/>
</dbReference>
<dbReference type="OrthoDB" id="9900597at2"/>